<accession>H0EH68</accession>
<dbReference type="AlphaFoldDB" id="H0EH68"/>
<dbReference type="EMBL" id="AGUE01000032">
    <property type="protein sequence ID" value="EHL02209.1"/>
    <property type="molecule type" value="Genomic_DNA"/>
</dbReference>
<comment type="caution">
    <text evidence="11">The sequence shown here is derived from an EMBL/GenBank/DDBJ whole genome shotgun (WGS) entry which is preliminary data.</text>
</comment>
<keyword evidence="4 6" id="KW-0539">Nucleus</keyword>
<dbReference type="InParanoid" id="H0EH68"/>
<feature type="domain" description="TFIIS N-terminal" evidence="9">
    <location>
        <begin position="12"/>
        <end position="86"/>
    </location>
</feature>
<evidence type="ECO:0000256" key="2">
    <source>
        <dbReference type="ARBA" id="ARBA00022771"/>
    </source>
</evidence>
<keyword evidence="3" id="KW-0862">Zinc</keyword>
<dbReference type="PROSITE" id="PS51133">
    <property type="entry name" value="ZF_TFIIS_2"/>
    <property type="match status" value="1"/>
</dbReference>
<evidence type="ECO:0000256" key="6">
    <source>
        <dbReference type="PROSITE-ProRule" id="PRU00649"/>
    </source>
</evidence>
<dbReference type="InterPro" id="IPR035441">
    <property type="entry name" value="TFIIS/LEDGF_dom_sf"/>
</dbReference>
<dbReference type="HOGENOM" id="CLU_037637_1_1_1"/>
<dbReference type="GO" id="GO:0000977">
    <property type="term" value="F:RNA polymerase II transcription regulatory region sequence-specific DNA binding"/>
    <property type="evidence" value="ECO:0007669"/>
    <property type="project" value="TreeGrafter"/>
</dbReference>
<evidence type="ECO:0000256" key="4">
    <source>
        <dbReference type="ARBA" id="ARBA00023242"/>
    </source>
</evidence>
<dbReference type="FunFam" id="1.10.472.30:FF:000003">
    <property type="entry name" value="Transcription elongation factor S-II"/>
    <property type="match status" value="1"/>
</dbReference>
<feature type="domain" description="TFIIS-type" evidence="8">
    <location>
        <begin position="258"/>
        <end position="298"/>
    </location>
</feature>
<dbReference type="GO" id="GO:0031564">
    <property type="term" value="P:transcription antitermination"/>
    <property type="evidence" value="ECO:0007669"/>
    <property type="project" value="TreeGrafter"/>
</dbReference>
<keyword evidence="1" id="KW-0479">Metal-binding</keyword>
<keyword evidence="2 5" id="KW-0863">Zinc-finger</keyword>
<keyword evidence="12" id="KW-1185">Reference proteome</keyword>
<feature type="domain" description="TFIIS central" evidence="10">
    <location>
        <begin position="141"/>
        <end position="255"/>
    </location>
</feature>
<dbReference type="GO" id="GO:0008270">
    <property type="term" value="F:zinc ion binding"/>
    <property type="evidence" value="ECO:0007669"/>
    <property type="project" value="UniProtKB-KW"/>
</dbReference>
<dbReference type="GO" id="GO:0006362">
    <property type="term" value="P:transcription elongation by RNA polymerase I"/>
    <property type="evidence" value="ECO:0007669"/>
    <property type="project" value="TreeGrafter"/>
</dbReference>
<keyword evidence="11" id="KW-0251">Elongation factor</keyword>
<dbReference type="InterPro" id="IPR003618">
    <property type="entry name" value="TFIIS_cen_dom"/>
</dbReference>
<evidence type="ECO:0000256" key="7">
    <source>
        <dbReference type="SAM" id="MobiDB-lite"/>
    </source>
</evidence>
<dbReference type="SUPFAM" id="SSF57783">
    <property type="entry name" value="Zinc beta-ribbon"/>
    <property type="match status" value="1"/>
</dbReference>
<dbReference type="OrthoDB" id="44867at2759"/>
<feature type="region of interest" description="Disordered" evidence="7">
    <location>
        <begin position="87"/>
        <end position="135"/>
    </location>
</feature>
<keyword evidence="11" id="KW-0648">Protein biosynthesis</keyword>
<evidence type="ECO:0000313" key="11">
    <source>
        <dbReference type="EMBL" id="EHL02209.1"/>
    </source>
</evidence>
<dbReference type="PROSITE" id="PS51321">
    <property type="entry name" value="TFIIS_CENTRAL"/>
    <property type="match status" value="1"/>
</dbReference>
<dbReference type="GO" id="GO:0005634">
    <property type="term" value="C:nucleus"/>
    <property type="evidence" value="ECO:0007669"/>
    <property type="project" value="UniProtKB-SubCell"/>
</dbReference>
<dbReference type="PROSITE" id="PS51319">
    <property type="entry name" value="TFIIS_N"/>
    <property type="match status" value="1"/>
</dbReference>
<dbReference type="GO" id="GO:0001139">
    <property type="term" value="F:RNA polymerase II complex recruiting activity"/>
    <property type="evidence" value="ECO:0007669"/>
    <property type="project" value="TreeGrafter"/>
</dbReference>
<gene>
    <name evidence="11" type="ORF">M7I_1803</name>
</gene>
<dbReference type="InterPro" id="IPR036575">
    <property type="entry name" value="TFIIS_cen_dom_sf"/>
</dbReference>
<dbReference type="GO" id="GO:0031440">
    <property type="term" value="P:regulation of mRNA 3'-end processing"/>
    <property type="evidence" value="ECO:0007669"/>
    <property type="project" value="TreeGrafter"/>
</dbReference>
<organism evidence="11 12">
    <name type="scientific">Glarea lozoyensis (strain ATCC 74030 / MF5533)</name>
    <dbReference type="NCBI Taxonomy" id="1104152"/>
    <lineage>
        <taxon>Eukaryota</taxon>
        <taxon>Fungi</taxon>
        <taxon>Dikarya</taxon>
        <taxon>Ascomycota</taxon>
        <taxon>Pezizomycotina</taxon>
        <taxon>Leotiomycetes</taxon>
        <taxon>Helotiales</taxon>
        <taxon>Helotiaceae</taxon>
        <taxon>Glarea</taxon>
    </lineage>
</organism>
<evidence type="ECO:0000313" key="12">
    <source>
        <dbReference type="Proteomes" id="UP000005446"/>
    </source>
</evidence>
<evidence type="ECO:0000256" key="1">
    <source>
        <dbReference type="ARBA" id="ARBA00022723"/>
    </source>
</evidence>
<dbReference type="Pfam" id="PF01096">
    <property type="entry name" value="Zn_ribbon_TFIIS"/>
    <property type="match status" value="1"/>
</dbReference>
<dbReference type="Proteomes" id="UP000005446">
    <property type="component" value="Unassembled WGS sequence"/>
</dbReference>
<feature type="compositionally biased region" description="Basic and acidic residues" evidence="7">
    <location>
        <begin position="114"/>
        <end position="135"/>
    </location>
</feature>
<dbReference type="Pfam" id="PF08711">
    <property type="entry name" value="Med26"/>
    <property type="match status" value="1"/>
</dbReference>
<dbReference type="SMART" id="SM00510">
    <property type="entry name" value="TFS2M"/>
    <property type="match status" value="1"/>
</dbReference>
<dbReference type="CDD" id="cd13749">
    <property type="entry name" value="Zn-ribbon_TFIIS"/>
    <property type="match status" value="1"/>
</dbReference>
<evidence type="ECO:0000256" key="5">
    <source>
        <dbReference type="PROSITE-ProRule" id="PRU00472"/>
    </source>
</evidence>
<protein>
    <submittedName>
        <fullName evidence="11">Putative Transcription elongation factor S-II</fullName>
    </submittedName>
</protein>
<evidence type="ECO:0000256" key="3">
    <source>
        <dbReference type="ARBA" id="ARBA00022833"/>
    </source>
</evidence>
<proteinExistence type="predicted"/>
<dbReference type="PANTHER" id="PTHR11477">
    <property type="entry name" value="TRANSCRIPTION FACTOR S-II ZINC FINGER DOMAIN-CONTAINING PROTEIN"/>
    <property type="match status" value="1"/>
</dbReference>
<dbReference type="GO" id="GO:0006368">
    <property type="term" value="P:transcription elongation by RNA polymerase II"/>
    <property type="evidence" value="ECO:0007669"/>
    <property type="project" value="TreeGrafter"/>
</dbReference>
<dbReference type="PROSITE" id="PS00466">
    <property type="entry name" value="ZF_TFIIS_1"/>
    <property type="match status" value="1"/>
</dbReference>
<sequence length="411" mass="45594">MATGMAQRELESQLKALLKVVGDKDSAPAAITILETLKRDVKPTEELLRATKAGMIVAKQKGNQNKDIARLAAEVIGKWKRAVQIQQAEAKKQKMSGSSPPKAEATSSPAPASKGDKYTGDVSKRRWETDKVDTKRTGVPTRDACIGLIYNGLAFMSDASPTQVIAKAMEVEKAAYESHKGDNSDYRAKLRSLFQNLKNKDNRELGIQVLSGDILPSKFVVMTHDELKSAKRIEEDKKLNYENMKMAQVPMAEKSISDALRCGRCGQKKVSYSQAQTRSADEPMTTFCECTVCGNRWKQFYQIILVMSFFKSSFTNLLPELAEMSGTTITQYRNNPAPLGHLFEIFGKSVQPNTLYDGIDLLSSTSAFSLGIGKHHPILDFVIQTASLWVCENYFELIAHAHVLLQIQCNT</sequence>
<dbReference type="SUPFAM" id="SSF47676">
    <property type="entry name" value="Conserved domain common to transcription factors TFIIS, elongin A, CRSP70"/>
    <property type="match status" value="1"/>
</dbReference>
<dbReference type="Gene3D" id="2.20.25.10">
    <property type="match status" value="1"/>
</dbReference>
<dbReference type="GO" id="GO:0003746">
    <property type="term" value="F:translation elongation factor activity"/>
    <property type="evidence" value="ECO:0007669"/>
    <property type="project" value="UniProtKB-KW"/>
</dbReference>
<name>H0EH68_GLAL7</name>
<reference evidence="11 12" key="1">
    <citation type="journal article" date="2012" name="Eukaryot. Cell">
        <title>Genome sequence of the fungus Glarea lozoyensis: the first genome sequence of a species from the Helotiaceae family.</title>
        <authorList>
            <person name="Youssar L."/>
            <person name="Gruening B.A."/>
            <person name="Erxleben A."/>
            <person name="Guenther S."/>
            <person name="Huettel W."/>
        </authorList>
    </citation>
    <scope>NUCLEOTIDE SEQUENCE [LARGE SCALE GENOMIC DNA]</scope>
    <source>
        <strain evidence="12">ATCC 74030 / MF5533</strain>
    </source>
</reference>
<evidence type="ECO:0000259" key="8">
    <source>
        <dbReference type="PROSITE" id="PS51133"/>
    </source>
</evidence>
<dbReference type="InterPro" id="IPR001222">
    <property type="entry name" value="Znf_TFIIS"/>
</dbReference>
<feature type="compositionally biased region" description="Polar residues" evidence="7">
    <location>
        <begin position="95"/>
        <end position="110"/>
    </location>
</feature>
<dbReference type="Gene3D" id="1.10.472.30">
    <property type="entry name" value="Transcription elongation factor S-II, central domain"/>
    <property type="match status" value="1"/>
</dbReference>
<dbReference type="PANTHER" id="PTHR11477:SF0">
    <property type="entry name" value="IP08861P-RELATED"/>
    <property type="match status" value="1"/>
</dbReference>
<dbReference type="SMART" id="SM00440">
    <property type="entry name" value="ZnF_C2C2"/>
    <property type="match status" value="1"/>
</dbReference>
<comment type="subcellular location">
    <subcellularLocation>
        <location evidence="6">Nucleus</location>
    </subcellularLocation>
</comment>
<dbReference type="Gene3D" id="1.20.930.10">
    <property type="entry name" value="Conserved domain common to transcription factors TFIIS, elongin A, CRSP70"/>
    <property type="match status" value="1"/>
</dbReference>
<dbReference type="FunCoup" id="H0EH68">
    <property type="interactions" value="542"/>
</dbReference>
<dbReference type="Pfam" id="PF07500">
    <property type="entry name" value="TFIIS_M"/>
    <property type="match status" value="1"/>
</dbReference>
<evidence type="ECO:0000259" key="9">
    <source>
        <dbReference type="PROSITE" id="PS51319"/>
    </source>
</evidence>
<evidence type="ECO:0000259" key="10">
    <source>
        <dbReference type="PROSITE" id="PS51321"/>
    </source>
</evidence>
<dbReference type="SUPFAM" id="SSF46942">
    <property type="entry name" value="Elongation factor TFIIS domain 2"/>
    <property type="match status" value="1"/>
</dbReference>
<dbReference type="InterPro" id="IPR017923">
    <property type="entry name" value="TFIIS_N"/>
</dbReference>